<dbReference type="RefSeq" id="WP_130968423.1">
    <property type="nucleotide sequence ID" value="NZ_SIXI01000004.1"/>
</dbReference>
<dbReference type="Pfam" id="PF19289">
    <property type="entry name" value="PmbA_TldD_3rd"/>
    <property type="match status" value="1"/>
</dbReference>
<dbReference type="PANTHER" id="PTHR30624:SF4">
    <property type="entry name" value="METALLOPROTEASE TLDD"/>
    <property type="match status" value="1"/>
</dbReference>
<dbReference type="Gene3D" id="3.30.2290.10">
    <property type="entry name" value="PmbA/TldD superfamily"/>
    <property type="match status" value="1"/>
</dbReference>
<sequence>MIAVDATLARLQTARDLLLAPYGLDEVHLLKALKVITEHRVDDADIYFQFTRSEGWSLEEGIVKSGSFSIDQGVGVRAIAGEKTAFAYSDDISEAALLDAARTVRTIASAGQSRKVKVGGTRVAPSRSLYPSLDPIATLDSAAKVALLEKAEGMARAKDPRVVQVMAGLGMEYDVVLVARADGTLAADVRPLVRLSISVIAEEGGRREVGSSGGGGRYGLAYFTDDLIQQYVDQAVHAATVNLAAQAAPAGEMTVVLGNGWPGILLHEAVGHGLEGDFNRKGSSVFSGRIGQRVAAKGVTVLDDGTLTDRRGSLNVDDEGCASQRTVLIEDGILRGYIQDATNARLMKMAPTGNGRRESYAHLPMPRMTNTYMLAGDKDPGEIVASIDRGLYAVNFGGGQVDITSGKFVFSASEAYWVENGKIQYPVKGATLIGNGPDALTRVSMIGNDMKLDSGVGTCGKDGQSVPVGVGQPTLRIDGLTVGGTA</sequence>
<dbReference type="InterPro" id="IPR035068">
    <property type="entry name" value="TldD/PmbA_N"/>
</dbReference>
<evidence type="ECO:0000259" key="6">
    <source>
        <dbReference type="Pfam" id="PF19289"/>
    </source>
</evidence>
<comment type="caution">
    <text evidence="8">The sequence shown here is derived from an EMBL/GenBank/DDBJ whole genome shotgun (WGS) entry which is preliminary data.</text>
</comment>
<dbReference type="Pfam" id="PF01523">
    <property type="entry name" value="PmbA_TldD_1st"/>
    <property type="match status" value="1"/>
</dbReference>
<dbReference type="InterPro" id="IPR036059">
    <property type="entry name" value="TldD/PmbA_sf"/>
</dbReference>
<dbReference type="Pfam" id="PF19290">
    <property type="entry name" value="PmbA_TldD_2nd"/>
    <property type="match status" value="1"/>
</dbReference>
<evidence type="ECO:0000313" key="8">
    <source>
        <dbReference type="EMBL" id="TBO30433.1"/>
    </source>
</evidence>
<evidence type="ECO:0000259" key="7">
    <source>
        <dbReference type="Pfam" id="PF19290"/>
    </source>
</evidence>
<keyword evidence="9" id="KW-1185">Reference proteome</keyword>
<dbReference type="PANTHER" id="PTHR30624">
    <property type="entry name" value="UNCHARACTERIZED PROTEIN TLDD AND PMBA"/>
    <property type="match status" value="1"/>
</dbReference>
<dbReference type="PIRSF" id="PIRSF004919">
    <property type="entry name" value="TldD"/>
    <property type="match status" value="1"/>
</dbReference>
<reference evidence="8 9" key="1">
    <citation type="submission" date="2019-02" db="EMBL/GenBank/DDBJ databases">
        <title>Aquabacterium sp. strain KMB7.</title>
        <authorList>
            <person name="Chen W.-M."/>
        </authorList>
    </citation>
    <scope>NUCLEOTIDE SEQUENCE [LARGE SCALE GENOMIC DNA]</scope>
    <source>
        <strain evidence="8 9">KMB7</strain>
    </source>
</reference>
<dbReference type="GO" id="GO:0005829">
    <property type="term" value="C:cytosol"/>
    <property type="evidence" value="ECO:0007669"/>
    <property type="project" value="TreeGrafter"/>
</dbReference>
<gene>
    <name evidence="8" type="primary">tldD</name>
    <name evidence="8" type="ORF">EYS42_12160</name>
</gene>
<organism evidence="8 9">
    <name type="scientific">Aquabacterium lacunae</name>
    <dbReference type="NCBI Taxonomy" id="2528630"/>
    <lineage>
        <taxon>Bacteria</taxon>
        <taxon>Pseudomonadati</taxon>
        <taxon>Pseudomonadota</taxon>
        <taxon>Betaproteobacteria</taxon>
        <taxon>Burkholderiales</taxon>
        <taxon>Aquabacterium</taxon>
    </lineage>
</organism>
<dbReference type="SUPFAM" id="SSF111283">
    <property type="entry name" value="Putative modulator of DNA gyrase, PmbA/TldD"/>
    <property type="match status" value="1"/>
</dbReference>
<dbReference type="GO" id="GO:0006508">
    <property type="term" value="P:proteolysis"/>
    <property type="evidence" value="ECO:0007669"/>
    <property type="project" value="UniProtKB-KW"/>
</dbReference>
<protein>
    <submittedName>
        <fullName evidence="8">Metalloprotease TldD</fullName>
    </submittedName>
</protein>
<proteinExistence type="inferred from homology"/>
<evidence type="ECO:0000256" key="4">
    <source>
        <dbReference type="ARBA" id="ARBA00023049"/>
    </source>
</evidence>
<evidence type="ECO:0000256" key="2">
    <source>
        <dbReference type="ARBA" id="ARBA00022670"/>
    </source>
</evidence>
<keyword evidence="2 8" id="KW-0645">Protease</keyword>
<feature type="domain" description="Metalloprotease TldD/E C-terminal" evidence="6">
    <location>
        <begin position="251"/>
        <end position="484"/>
    </location>
</feature>
<dbReference type="AlphaFoldDB" id="A0A4Q9GXT4"/>
<keyword evidence="4 8" id="KW-0482">Metalloprotease</keyword>
<evidence type="ECO:0000256" key="1">
    <source>
        <dbReference type="ARBA" id="ARBA00005836"/>
    </source>
</evidence>
<dbReference type="EMBL" id="SIXI01000004">
    <property type="protein sequence ID" value="TBO30433.1"/>
    <property type="molecule type" value="Genomic_DNA"/>
</dbReference>
<feature type="domain" description="Metalloprotease TldD/E N-terminal" evidence="5">
    <location>
        <begin position="44"/>
        <end position="108"/>
    </location>
</feature>
<dbReference type="NCBIfam" id="NF008006">
    <property type="entry name" value="PRK10735.1"/>
    <property type="match status" value="1"/>
</dbReference>
<dbReference type="GO" id="GO:0008237">
    <property type="term" value="F:metallopeptidase activity"/>
    <property type="evidence" value="ECO:0007669"/>
    <property type="project" value="UniProtKB-KW"/>
</dbReference>
<accession>A0A4Q9GXT4</accession>
<dbReference type="InterPro" id="IPR045569">
    <property type="entry name" value="Metalloprtase-TldD/E_C"/>
</dbReference>
<dbReference type="Proteomes" id="UP000292120">
    <property type="component" value="Unassembled WGS sequence"/>
</dbReference>
<evidence type="ECO:0000259" key="5">
    <source>
        <dbReference type="Pfam" id="PF01523"/>
    </source>
</evidence>
<dbReference type="InterPro" id="IPR045570">
    <property type="entry name" value="Metalloprtase-TldD/E_cen_dom"/>
</dbReference>
<evidence type="ECO:0000256" key="3">
    <source>
        <dbReference type="ARBA" id="ARBA00022801"/>
    </source>
</evidence>
<dbReference type="OrthoDB" id="9803213at2"/>
<dbReference type="InterPro" id="IPR025502">
    <property type="entry name" value="TldD"/>
</dbReference>
<keyword evidence="3" id="KW-0378">Hydrolase</keyword>
<dbReference type="InterPro" id="IPR051463">
    <property type="entry name" value="Peptidase_U62_metallo"/>
</dbReference>
<name>A0A4Q9GXT4_9BURK</name>
<evidence type="ECO:0000313" key="9">
    <source>
        <dbReference type="Proteomes" id="UP000292120"/>
    </source>
</evidence>
<comment type="similarity">
    <text evidence="1">Belongs to the peptidase U62 family.</text>
</comment>
<dbReference type="InterPro" id="IPR002510">
    <property type="entry name" value="Metalloprtase-TldD/E_N"/>
</dbReference>
<feature type="domain" description="Metalloprotease TldD/E central" evidence="7">
    <location>
        <begin position="135"/>
        <end position="243"/>
    </location>
</feature>